<feature type="transmembrane region" description="Helical" evidence="7">
    <location>
        <begin position="291"/>
        <end position="315"/>
    </location>
</feature>
<evidence type="ECO:0000256" key="1">
    <source>
        <dbReference type="ARBA" id="ARBA00004651"/>
    </source>
</evidence>
<feature type="transmembrane region" description="Helical" evidence="7">
    <location>
        <begin position="354"/>
        <end position="374"/>
    </location>
</feature>
<dbReference type="RefSeq" id="WP_091574492.1">
    <property type="nucleotide sequence ID" value="NZ_FMXM01000002.1"/>
</dbReference>
<dbReference type="STRING" id="1165689.SAMN02927914_00004"/>
<keyword evidence="6 7" id="KW-0472">Membrane</keyword>
<sequence>MSVFGKQIASGAFWAAAETWGRQVSMFAVFVVLARHLGPEAFGLAALAMVVPNILAAPVTRGLPDAIIQRAEIDPIHLDSAFWLLVATGVTISAAIWISAGTIAAAFDQPQLEALVRWTSAIVAIQAFNVVPAALLKRELSFRLFAVRTLTGSVCGGTLGVGMAIAGFGVWSLIWMQLTKATIETTVILFGSSWKPGFRFSYARVRELFGFAGPLVLQTLWNLGNDELPKIVLGAFLGPSAVGIYALARRPLDLLVEFLLWPLMAITMPTVSRIQAQPDKINSFFNTTVRVAGIIGFPAFFGFAAIAPVAVPFIFGQHWSVGVVAVQILMVLGIQRTVDGICAYTILALGRSGLLLKLNMIYTVLAIVLIAGGVQVSFGWAIAGLVASNVVLLPIFLVQIQRIAHIDVLRPLVIFPRLALASTLMFAVVSAWLRGAPASAPPSLVLGGGILIGAAVYAAASFVLVRPDLLNARNFVIGLRAR</sequence>
<evidence type="ECO:0000256" key="5">
    <source>
        <dbReference type="ARBA" id="ARBA00022989"/>
    </source>
</evidence>
<evidence type="ECO:0000256" key="4">
    <source>
        <dbReference type="ARBA" id="ARBA00022692"/>
    </source>
</evidence>
<organism evidence="8 9">
    <name type="scientific">Mesorhizobium qingshengii</name>
    <dbReference type="NCBI Taxonomy" id="1165689"/>
    <lineage>
        <taxon>Bacteria</taxon>
        <taxon>Pseudomonadati</taxon>
        <taxon>Pseudomonadota</taxon>
        <taxon>Alphaproteobacteria</taxon>
        <taxon>Hyphomicrobiales</taxon>
        <taxon>Phyllobacteriaceae</taxon>
        <taxon>Mesorhizobium</taxon>
    </lineage>
</organism>
<feature type="transmembrane region" description="Helical" evidence="7">
    <location>
        <begin position="118"/>
        <end position="137"/>
    </location>
</feature>
<proteinExistence type="inferred from homology"/>
<evidence type="ECO:0000256" key="6">
    <source>
        <dbReference type="ARBA" id="ARBA00023136"/>
    </source>
</evidence>
<dbReference type="EMBL" id="FMXM01000002">
    <property type="protein sequence ID" value="SDA38111.1"/>
    <property type="molecule type" value="Genomic_DNA"/>
</dbReference>
<evidence type="ECO:0000313" key="9">
    <source>
        <dbReference type="Proteomes" id="UP000198588"/>
    </source>
</evidence>
<name>A0A1G5UWV4_9HYPH</name>
<reference evidence="8 9" key="1">
    <citation type="submission" date="2016-10" db="EMBL/GenBank/DDBJ databases">
        <authorList>
            <person name="de Groot N.N."/>
        </authorList>
    </citation>
    <scope>NUCLEOTIDE SEQUENCE [LARGE SCALE GENOMIC DNA]</scope>
    <source>
        <strain evidence="8 9">CGMCC 1.12097</strain>
    </source>
</reference>
<dbReference type="Pfam" id="PF13440">
    <property type="entry name" value="Polysacc_synt_3"/>
    <property type="match status" value="1"/>
</dbReference>
<dbReference type="PANTHER" id="PTHR30250:SF10">
    <property type="entry name" value="LIPOPOLYSACCHARIDE BIOSYNTHESIS PROTEIN WZXC"/>
    <property type="match status" value="1"/>
</dbReference>
<feature type="transmembrane region" description="Helical" evidence="7">
    <location>
        <begin position="445"/>
        <end position="465"/>
    </location>
</feature>
<gene>
    <name evidence="8" type="ORF">SAMN02927914_00004</name>
</gene>
<feature type="transmembrane region" description="Helical" evidence="7">
    <location>
        <begin position="41"/>
        <end position="60"/>
    </location>
</feature>
<dbReference type="Proteomes" id="UP000198588">
    <property type="component" value="Unassembled WGS sequence"/>
</dbReference>
<comment type="similarity">
    <text evidence="2">Belongs to the polysaccharide synthase family.</text>
</comment>
<evidence type="ECO:0000256" key="3">
    <source>
        <dbReference type="ARBA" id="ARBA00022475"/>
    </source>
</evidence>
<feature type="transmembrane region" description="Helical" evidence="7">
    <location>
        <begin position="380"/>
        <end position="400"/>
    </location>
</feature>
<dbReference type="OrthoDB" id="7605542at2"/>
<keyword evidence="3" id="KW-1003">Cell membrane</keyword>
<dbReference type="GO" id="GO:0005886">
    <property type="term" value="C:plasma membrane"/>
    <property type="evidence" value="ECO:0007669"/>
    <property type="project" value="UniProtKB-SubCell"/>
</dbReference>
<dbReference type="InterPro" id="IPR050833">
    <property type="entry name" value="Poly_Biosynth_Transport"/>
</dbReference>
<keyword evidence="4 7" id="KW-0812">Transmembrane</keyword>
<dbReference type="CDD" id="cd13127">
    <property type="entry name" value="MATE_tuaB_like"/>
    <property type="match status" value="1"/>
</dbReference>
<accession>A0A1G5UWV4</accession>
<feature type="transmembrane region" description="Helical" evidence="7">
    <location>
        <begin position="321"/>
        <end position="347"/>
    </location>
</feature>
<protein>
    <submittedName>
        <fullName evidence="8">Membrane protein involved in the export of O-antigen and teichoic acid</fullName>
    </submittedName>
</protein>
<comment type="subcellular location">
    <subcellularLocation>
        <location evidence="1">Cell membrane</location>
        <topology evidence="1">Multi-pass membrane protein</topology>
    </subcellularLocation>
</comment>
<evidence type="ECO:0000313" key="8">
    <source>
        <dbReference type="EMBL" id="SDA38111.1"/>
    </source>
</evidence>
<dbReference type="AlphaFoldDB" id="A0A1G5UWV4"/>
<evidence type="ECO:0000256" key="7">
    <source>
        <dbReference type="SAM" id="Phobius"/>
    </source>
</evidence>
<keyword evidence="5 7" id="KW-1133">Transmembrane helix</keyword>
<feature type="transmembrane region" description="Helical" evidence="7">
    <location>
        <begin position="412"/>
        <end position="433"/>
    </location>
</feature>
<feature type="transmembrane region" description="Helical" evidence="7">
    <location>
        <begin position="81"/>
        <end position="106"/>
    </location>
</feature>
<dbReference type="PANTHER" id="PTHR30250">
    <property type="entry name" value="PST FAMILY PREDICTED COLANIC ACID TRANSPORTER"/>
    <property type="match status" value="1"/>
</dbReference>
<feature type="transmembrane region" description="Helical" evidence="7">
    <location>
        <begin position="149"/>
        <end position="174"/>
    </location>
</feature>
<evidence type="ECO:0000256" key="2">
    <source>
        <dbReference type="ARBA" id="ARBA00007430"/>
    </source>
</evidence>
<feature type="transmembrane region" description="Helical" evidence="7">
    <location>
        <begin position="231"/>
        <end position="248"/>
    </location>
</feature>